<sequence>MKVVRKVYSKEELIEAASAFHGHTGPYLVLGLKAGEVAQRALGHDPFNVSCEVHCEPRPPQSCIVDGIQFSTSCTMGKGNIRMLNSDTLRIVFRKGPTAVEILPKKELIEMLKKAKGKESDELSDRLYEMPAEDIFNVKRT</sequence>
<dbReference type="InterPro" id="IPR003814">
    <property type="entry name" value="FmdEsu_dom"/>
</dbReference>
<dbReference type="EMBL" id="DSTX01000005">
    <property type="protein sequence ID" value="HFK20387.1"/>
    <property type="molecule type" value="Genomic_DNA"/>
</dbReference>
<evidence type="ECO:0000259" key="1">
    <source>
        <dbReference type="Pfam" id="PF02663"/>
    </source>
</evidence>
<dbReference type="Pfam" id="PF02663">
    <property type="entry name" value="FmdE"/>
    <property type="match status" value="1"/>
</dbReference>
<organism evidence="2">
    <name type="scientific">Candidatus Methanomethylicus mesodigestus</name>
    <dbReference type="NCBI Taxonomy" id="1867258"/>
    <lineage>
        <taxon>Archaea</taxon>
        <taxon>Thermoproteota</taxon>
        <taxon>Methanosuratincolia</taxon>
        <taxon>Candidatus Methanomethylicales</taxon>
        <taxon>Candidatus Methanomethylicaceae</taxon>
        <taxon>Candidatus Methanomethylicus</taxon>
    </lineage>
</organism>
<gene>
    <name evidence="2" type="ORF">ENS19_03810</name>
</gene>
<protein>
    <submittedName>
        <fullName evidence="2">Formylmethanofuran dehydrogenase</fullName>
    </submittedName>
</protein>
<dbReference type="PANTHER" id="PTHR39418">
    <property type="entry name" value="DEHYDROGENASE-RELATED"/>
    <property type="match status" value="1"/>
</dbReference>
<reference evidence="2" key="1">
    <citation type="journal article" date="2020" name="mSystems">
        <title>Genome- and Community-Level Interaction Insights into Carbon Utilization and Element Cycling Functions of Hydrothermarchaeota in Hydrothermal Sediment.</title>
        <authorList>
            <person name="Zhou Z."/>
            <person name="Liu Y."/>
            <person name="Xu W."/>
            <person name="Pan J."/>
            <person name="Luo Z.H."/>
            <person name="Li M."/>
        </authorList>
    </citation>
    <scope>NUCLEOTIDE SEQUENCE [LARGE SCALE GENOMIC DNA]</scope>
    <source>
        <strain evidence="2">SpSt-468</strain>
    </source>
</reference>
<feature type="domain" description="Formylmethanofuran dehydrogenase subunit E" evidence="1">
    <location>
        <begin position="20"/>
        <end position="137"/>
    </location>
</feature>
<dbReference type="PANTHER" id="PTHR39418:SF1">
    <property type="entry name" value="DEHYDROGENASE"/>
    <property type="match status" value="1"/>
</dbReference>
<accession>A0A7C3FAD0</accession>
<dbReference type="InterPro" id="IPR053194">
    <property type="entry name" value="tRNA_methyltr_O"/>
</dbReference>
<dbReference type="SUPFAM" id="SSF143555">
    <property type="entry name" value="FwdE-like"/>
    <property type="match status" value="1"/>
</dbReference>
<comment type="caution">
    <text evidence="2">The sequence shown here is derived from an EMBL/GenBank/DDBJ whole genome shotgun (WGS) entry which is preliminary data.</text>
</comment>
<proteinExistence type="predicted"/>
<evidence type="ECO:0000313" key="2">
    <source>
        <dbReference type="EMBL" id="HFK20387.1"/>
    </source>
</evidence>
<dbReference type="Gene3D" id="3.30.1330.130">
    <property type="match status" value="1"/>
</dbReference>
<name>A0A7C3FAD0_9CREN</name>
<dbReference type="AlphaFoldDB" id="A0A7C3FAD0"/>